<gene>
    <name evidence="4" type="ORF">Acor_73720</name>
</gene>
<dbReference type="AlphaFoldDB" id="A0A5M3W8W3"/>
<dbReference type="GO" id="GO:0005829">
    <property type="term" value="C:cytosol"/>
    <property type="evidence" value="ECO:0007669"/>
    <property type="project" value="TreeGrafter"/>
</dbReference>
<keyword evidence="5" id="KW-1185">Reference proteome</keyword>
<dbReference type="SUPFAM" id="SSF46785">
    <property type="entry name" value="Winged helix' DNA-binding domain"/>
    <property type="match status" value="1"/>
</dbReference>
<dbReference type="InterPro" id="IPR036388">
    <property type="entry name" value="WH-like_DNA-bd_sf"/>
</dbReference>
<dbReference type="GO" id="GO:0045892">
    <property type="term" value="P:negative regulation of DNA-templated transcription"/>
    <property type="evidence" value="ECO:0007669"/>
    <property type="project" value="TreeGrafter"/>
</dbReference>
<dbReference type="Pfam" id="PF01475">
    <property type="entry name" value="FUR"/>
    <property type="match status" value="1"/>
</dbReference>
<comment type="caution">
    <text evidence="4">The sequence shown here is derived from an EMBL/GenBank/DDBJ whole genome shotgun (WGS) entry which is preliminary data.</text>
</comment>
<keyword evidence="2" id="KW-0862">Zinc</keyword>
<dbReference type="InterPro" id="IPR036390">
    <property type="entry name" value="WH_DNA-bd_sf"/>
</dbReference>
<reference evidence="4 5" key="1">
    <citation type="submission" date="2019-10" db="EMBL/GenBank/DDBJ databases">
        <title>Whole genome shotgun sequence of Acrocarpospora corrugata NBRC 13972.</title>
        <authorList>
            <person name="Ichikawa N."/>
            <person name="Kimura A."/>
            <person name="Kitahashi Y."/>
            <person name="Komaki H."/>
            <person name="Oguchi A."/>
        </authorList>
    </citation>
    <scope>NUCLEOTIDE SEQUENCE [LARGE SCALE GENOMIC DNA]</scope>
    <source>
        <strain evidence="4 5">NBRC 13972</strain>
    </source>
</reference>
<dbReference type="GO" id="GO:0008270">
    <property type="term" value="F:zinc ion binding"/>
    <property type="evidence" value="ECO:0007669"/>
    <property type="project" value="TreeGrafter"/>
</dbReference>
<dbReference type="Proteomes" id="UP000334990">
    <property type="component" value="Unassembled WGS sequence"/>
</dbReference>
<feature type="binding site" evidence="2">
    <location>
        <position position="72"/>
    </location>
    <ligand>
        <name>Zn(2+)</name>
        <dbReference type="ChEBI" id="CHEBI:29105"/>
    </ligand>
</feature>
<evidence type="ECO:0000256" key="2">
    <source>
        <dbReference type="PIRSR" id="PIRSR602481-1"/>
    </source>
</evidence>
<evidence type="ECO:0008006" key="6">
    <source>
        <dbReference type="Google" id="ProtNLM"/>
    </source>
</evidence>
<dbReference type="PANTHER" id="PTHR33202:SF2">
    <property type="entry name" value="FERRIC UPTAKE REGULATION PROTEIN"/>
    <property type="match status" value="1"/>
</dbReference>
<dbReference type="GO" id="GO:0000976">
    <property type="term" value="F:transcription cis-regulatory region binding"/>
    <property type="evidence" value="ECO:0007669"/>
    <property type="project" value="TreeGrafter"/>
</dbReference>
<accession>A0A5M3W8W3</accession>
<evidence type="ECO:0000313" key="4">
    <source>
        <dbReference type="EMBL" id="GES05304.1"/>
    </source>
</evidence>
<dbReference type="InterPro" id="IPR002481">
    <property type="entry name" value="FUR"/>
</dbReference>
<evidence type="ECO:0000256" key="1">
    <source>
        <dbReference type="ARBA" id="ARBA00011738"/>
    </source>
</evidence>
<dbReference type="GO" id="GO:1900376">
    <property type="term" value="P:regulation of secondary metabolite biosynthetic process"/>
    <property type="evidence" value="ECO:0007669"/>
    <property type="project" value="TreeGrafter"/>
</dbReference>
<protein>
    <recommendedName>
        <fullName evidence="6">Transcriptional repressor</fullName>
    </recommendedName>
</protein>
<dbReference type="GO" id="GO:0003700">
    <property type="term" value="F:DNA-binding transcription factor activity"/>
    <property type="evidence" value="ECO:0007669"/>
    <property type="project" value="InterPro"/>
</dbReference>
<dbReference type="CDD" id="cd07153">
    <property type="entry name" value="Fur_like"/>
    <property type="match status" value="1"/>
</dbReference>
<feature type="region of interest" description="Disordered" evidence="3">
    <location>
        <begin position="110"/>
        <end position="133"/>
    </location>
</feature>
<dbReference type="EMBL" id="BLAD01000097">
    <property type="protein sequence ID" value="GES05304.1"/>
    <property type="molecule type" value="Genomic_DNA"/>
</dbReference>
<sequence length="133" mass="14558">MLVLEALLAEARPITARQVHAELLQRGEPIGLTTVYRAMSSLVDAGLVHAFNQDGEATYRVCGPARHHHLICRACGLVLEQAAERRPDGFEVEAVYGVCAACVRPALSEQDFDAPRDQPGRPRKRNAGADERD</sequence>
<feature type="binding site" evidence="2">
    <location>
        <position position="75"/>
    </location>
    <ligand>
        <name>Zn(2+)</name>
        <dbReference type="ChEBI" id="CHEBI:29105"/>
    </ligand>
</feature>
<keyword evidence="2" id="KW-0479">Metal-binding</keyword>
<dbReference type="PANTHER" id="PTHR33202">
    <property type="entry name" value="ZINC UPTAKE REGULATION PROTEIN"/>
    <property type="match status" value="1"/>
</dbReference>
<comment type="subunit">
    <text evidence="1">Homodimer.</text>
</comment>
<evidence type="ECO:0000256" key="3">
    <source>
        <dbReference type="SAM" id="MobiDB-lite"/>
    </source>
</evidence>
<evidence type="ECO:0000313" key="5">
    <source>
        <dbReference type="Proteomes" id="UP000334990"/>
    </source>
</evidence>
<comment type="cofactor">
    <cofactor evidence="2">
        <name>Zn(2+)</name>
        <dbReference type="ChEBI" id="CHEBI:29105"/>
    </cofactor>
    <text evidence="2">Binds 1 zinc ion per subunit.</text>
</comment>
<dbReference type="Gene3D" id="1.10.10.10">
    <property type="entry name" value="Winged helix-like DNA-binding domain superfamily/Winged helix DNA-binding domain"/>
    <property type="match status" value="1"/>
</dbReference>
<name>A0A5M3W8W3_9ACTN</name>
<organism evidence="4 5">
    <name type="scientific">Acrocarpospora corrugata</name>
    <dbReference type="NCBI Taxonomy" id="35763"/>
    <lineage>
        <taxon>Bacteria</taxon>
        <taxon>Bacillati</taxon>
        <taxon>Actinomycetota</taxon>
        <taxon>Actinomycetes</taxon>
        <taxon>Streptosporangiales</taxon>
        <taxon>Streptosporangiaceae</taxon>
        <taxon>Acrocarpospora</taxon>
    </lineage>
</organism>
<proteinExistence type="predicted"/>